<evidence type="ECO:0000313" key="7">
    <source>
        <dbReference type="EMBL" id="KAB0793848.1"/>
    </source>
</evidence>
<feature type="domain" description="RRM" evidence="6">
    <location>
        <begin position="55"/>
        <end position="129"/>
    </location>
</feature>
<sequence>MAGKAPCELNEKCIVPEEHLSNMMVLDDGTKETENKGVNEVEETSTRGKKNGRSGVLWASNLTYNTKATELERFITKAAPVKTVKIVTDGKGCYGYVVMEKQQDALNCVTLLNKAILGGRPITLSLNEPGSQIDTVEEWRKFKPKFKYRHSPDPLTTKFDNSSRPPMRRSGYRRESSEEDLCYSREEMIRKIRHEQRQRELEFRLDRERRKLRFERELFERQRREIFRLDKERRKIERERLEVLQERSELERQLQKVAKSKPIRTDREGLGKKSGMKTYAPADNLRITKSVDDSSNRNVQKIEVMVRKYCPGNSACNKPFTGGHQNLHREPLRPQWSCGEAWGGIPTNCQERNFPPYGGANYPTNPVEYPRFEPYTYTAAGRKY</sequence>
<evidence type="ECO:0000256" key="2">
    <source>
        <dbReference type="ARBA" id="ARBA00022884"/>
    </source>
</evidence>
<protein>
    <recommendedName>
        <fullName evidence="6">RRM domain-containing protein</fullName>
    </recommendedName>
</protein>
<dbReference type="PANTHER" id="PTHR15683:SF8">
    <property type="entry name" value="SCAFFOLD ATTACHMENT FACTOR B, ISOFORM B"/>
    <property type="match status" value="1"/>
</dbReference>
<dbReference type="SMART" id="SM00360">
    <property type="entry name" value="RRM"/>
    <property type="match status" value="1"/>
</dbReference>
<feature type="region of interest" description="Disordered" evidence="5">
    <location>
        <begin position="30"/>
        <end position="52"/>
    </location>
</feature>
<dbReference type="GO" id="GO:0005634">
    <property type="term" value="C:nucleus"/>
    <property type="evidence" value="ECO:0007669"/>
    <property type="project" value="UniProtKB-SubCell"/>
</dbReference>
<dbReference type="SUPFAM" id="SSF54928">
    <property type="entry name" value="RNA-binding domain, RBD"/>
    <property type="match status" value="1"/>
</dbReference>
<dbReference type="InterPro" id="IPR012677">
    <property type="entry name" value="Nucleotide-bd_a/b_plait_sf"/>
</dbReference>
<evidence type="ECO:0000256" key="5">
    <source>
        <dbReference type="SAM" id="MobiDB-lite"/>
    </source>
</evidence>
<evidence type="ECO:0000256" key="1">
    <source>
        <dbReference type="ARBA" id="ARBA00004123"/>
    </source>
</evidence>
<comment type="caution">
    <text evidence="7">The sequence shown here is derived from an EMBL/GenBank/DDBJ whole genome shotgun (WGS) entry which is preliminary data.</text>
</comment>
<evidence type="ECO:0000259" key="6">
    <source>
        <dbReference type="PROSITE" id="PS50102"/>
    </source>
</evidence>
<proteinExistence type="predicted"/>
<dbReference type="InterPro" id="IPR000504">
    <property type="entry name" value="RRM_dom"/>
</dbReference>
<dbReference type="OrthoDB" id="6159259at2759"/>
<dbReference type="Gene3D" id="3.30.70.330">
    <property type="match status" value="1"/>
</dbReference>
<dbReference type="GO" id="GO:0050684">
    <property type="term" value="P:regulation of mRNA processing"/>
    <property type="evidence" value="ECO:0007669"/>
    <property type="project" value="TreeGrafter"/>
</dbReference>
<dbReference type="InParanoid" id="A0A5N4A9B8"/>
<dbReference type="GO" id="GO:0043565">
    <property type="term" value="F:sequence-specific DNA binding"/>
    <property type="evidence" value="ECO:0007669"/>
    <property type="project" value="TreeGrafter"/>
</dbReference>
<keyword evidence="8" id="KW-1185">Reference proteome</keyword>
<feature type="region of interest" description="Disordered" evidence="5">
    <location>
        <begin position="258"/>
        <end position="277"/>
    </location>
</feature>
<evidence type="ECO:0000313" key="8">
    <source>
        <dbReference type="Proteomes" id="UP000327044"/>
    </source>
</evidence>
<feature type="compositionally biased region" description="Basic and acidic residues" evidence="5">
    <location>
        <begin position="30"/>
        <end position="39"/>
    </location>
</feature>
<dbReference type="Pfam" id="PF00076">
    <property type="entry name" value="RRM_1"/>
    <property type="match status" value="1"/>
</dbReference>
<dbReference type="EMBL" id="VVIM01000009">
    <property type="protein sequence ID" value="KAB0793848.1"/>
    <property type="molecule type" value="Genomic_DNA"/>
</dbReference>
<dbReference type="GO" id="GO:0006357">
    <property type="term" value="P:regulation of transcription by RNA polymerase II"/>
    <property type="evidence" value="ECO:0007669"/>
    <property type="project" value="TreeGrafter"/>
</dbReference>
<evidence type="ECO:0000256" key="3">
    <source>
        <dbReference type="ARBA" id="ARBA00023242"/>
    </source>
</evidence>
<dbReference type="InterPro" id="IPR051738">
    <property type="entry name" value="SAF_Modulators"/>
</dbReference>
<evidence type="ECO:0000256" key="4">
    <source>
        <dbReference type="PROSITE-ProRule" id="PRU00176"/>
    </source>
</evidence>
<dbReference type="PROSITE" id="PS50102">
    <property type="entry name" value="RRM"/>
    <property type="match status" value="1"/>
</dbReference>
<accession>A0A5N4A9B8</accession>
<dbReference type="Proteomes" id="UP000327044">
    <property type="component" value="Unassembled WGS sequence"/>
</dbReference>
<dbReference type="PANTHER" id="PTHR15683">
    <property type="entry name" value="SCAFFOLD ATTACHMENT FACTOR B-RELATED"/>
    <property type="match status" value="1"/>
</dbReference>
<dbReference type="AlphaFoldDB" id="A0A5N4A9B8"/>
<name>A0A5N4A9B8_PHOPY</name>
<keyword evidence="2 4" id="KW-0694">RNA-binding</keyword>
<comment type="subcellular location">
    <subcellularLocation>
        <location evidence="1">Nucleus</location>
    </subcellularLocation>
</comment>
<dbReference type="InterPro" id="IPR035979">
    <property type="entry name" value="RBD_domain_sf"/>
</dbReference>
<feature type="region of interest" description="Disordered" evidence="5">
    <location>
        <begin position="153"/>
        <end position="176"/>
    </location>
</feature>
<reference evidence="7 8" key="1">
    <citation type="journal article" date="2018" name="Elife">
        <title>Firefly genomes illuminate parallel origins of bioluminescence in beetles.</title>
        <authorList>
            <person name="Fallon T.R."/>
            <person name="Lower S.E."/>
            <person name="Chang C.H."/>
            <person name="Bessho-Uehara M."/>
            <person name="Martin G.J."/>
            <person name="Bewick A.J."/>
            <person name="Behringer M."/>
            <person name="Debat H.J."/>
            <person name="Wong I."/>
            <person name="Day J.C."/>
            <person name="Suvorov A."/>
            <person name="Silva C.J."/>
            <person name="Stanger-Hall K.F."/>
            <person name="Hall D.W."/>
            <person name="Schmitz R.J."/>
            <person name="Nelson D.R."/>
            <person name="Lewis S.M."/>
            <person name="Shigenobu S."/>
            <person name="Bybee S.M."/>
            <person name="Larracuente A.M."/>
            <person name="Oba Y."/>
            <person name="Weng J.K."/>
        </authorList>
    </citation>
    <scope>NUCLEOTIDE SEQUENCE [LARGE SCALE GENOMIC DNA]</scope>
    <source>
        <strain evidence="7">1611_PpyrPB1</strain>
        <tissue evidence="7">Whole body</tissue>
    </source>
</reference>
<gene>
    <name evidence="7" type="ORF">PPYR_13468</name>
</gene>
<keyword evidence="3" id="KW-0539">Nucleus</keyword>
<dbReference type="GO" id="GO:0003723">
    <property type="term" value="F:RNA binding"/>
    <property type="evidence" value="ECO:0007669"/>
    <property type="project" value="UniProtKB-UniRule"/>
</dbReference>
<organism evidence="7 8">
    <name type="scientific">Photinus pyralis</name>
    <name type="common">Common eastern firefly</name>
    <name type="synonym">Lampyris pyralis</name>
    <dbReference type="NCBI Taxonomy" id="7054"/>
    <lineage>
        <taxon>Eukaryota</taxon>
        <taxon>Metazoa</taxon>
        <taxon>Ecdysozoa</taxon>
        <taxon>Arthropoda</taxon>
        <taxon>Hexapoda</taxon>
        <taxon>Insecta</taxon>
        <taxon>Pterygota</taxon>
        <taxon>Neoptera</taxon>
        <taxon>Endopterygota</taxon>
        <taxon>Coleoptera</taxon>
        <taxon>Polyphaga</taxon>
        <taxon>Elateriformia</taxon>
        <taxon>Elateroidea</taxon>
        <taxon>Lampyridae</taxon>
        <taxon>Lampyrinae</taxon>
        <taxon>Photinus</taxon>
    </lineage>
</organism>